<evidence type="ECO:0000313" key="8">
    <source>
        <dbReference type="EMBL" id="KAK4768201.1"/>
    </source>
</evidence>
<dbReference type="AlphaFoldDB" id="A0AAN7KR13"/>
<comment type="subcellular location">
    <subcellularLocation>
        <location evidence="1">Nucleus</location>
    </subcellularLocation>
</comment>
<evidence type="ECO:0000313" key="9">
    <source>
        <dbReference type="Proteomes" id="UP001345219"/>
    </source>
</evidence>
<dbReference type="GO" id="GO:0003700">
    <property type="term" value="F:DNA-binding transcription factor activity"/>
    <property type="evidence" value="ECO:0007669"/>
    <property type="project" value="TreeGrafter"/>
</dbReference>
<evidence type="ECO:0000256" key="1">
    <source>
        <dbReference type="ARBA" id="ARBA00004123"/>
    </source>
</evidence>
<dbReference type="SUPFAM" id="SSF47459">
    <property type="entry name" value="HLH, helix-loop-helix DNA-binding domain"/>
    <property type="match status" value="1"/>
</dbReference>
<evidence type="ECO:0000256" key="4">
    <source>
        <dbReference type="ARBA" id="ARBA00023163"/>
    </source>
</evidence>
<dbReference type="Gene3D" id="4.10.280.10">
    <property type="entry name" value="Helix-loop-helix DNA-binding domain"/>
    <property type="match status" value="1"/>
</dbReference>
<evidence type="ECO:0000256" key="3">
    <source>
        <dbReference type="ARBA" id="ARBA00023125"/>
    </source>
</evidence>
<dbReference type="InterPro" id="IPR011598">
    <property type="entry name" value="bHLH_dom"/>
</dbReference>
<feature type="compositionally biased region" description="Basic and acidic residues" evidence="6">
    <location>
        <begin position="235"/>
        <end position="246"/>
    </location>
</feature>
<gene>
    <name evidence="8" type="ORF">SAY87_003342</name>
</gene>
<keyword evidence="2" id="KW-0805">Transcription regulation</keyword>
<dbReference type="CDD" id="cd18919">
    <property type="entry name" value="bHLH_AtBPE_like"/>
    <property type="match status" value="1"/>
</dbReference>
<dbReference type="GO" id="GO:0005634">
    <property type="term" value="C:nucleus"/>
    <property type="evidence" value="ECO:0007669"/>
    <property type="project" value="UniProtKB-SubCell"/>
</dbReference>
<dbReference type="InterPro" id="IPR024097">
    <property type="entry name" value="bHLH_ZIP_TF"/>
</dbReference>
<reference evidence="8 9" key="1">
    <citation type="journal article" date="2023" name="Hortic Res">
        <title>Pangenome of water caltrop reveals structural variations and asymmetric subgenome divergence after allopolyploidization.</title>
        <authorList>
            <person name="Zhang X."/>
            <person name="Chen Y."/>
            <person name="Wang L."/>
            <person name="Yuan Y."/>
            <person name="Fang M."/>
            <person name="Shi L."/>
            <person name="Lu R."/>
            <person name="Comes H.P."/>
            <person name="Ma Y."/>
            <person name="Chen Y."/>
            <person name="Huang G."/>
            <person name="Zhou Y."/>
            <person name="Zheng Z."/>
            <person name="Qiu Y."/>
        </authorList>
    </citation>
    <scope>NUCLEOTIDE SEQUENCE [LARGE SCALE GENOMIC DNA]</scope>
    <source>
        <tissue evidence="8">Roots</tissue>
    </source>
</reference>
<organism evidence="8 9">
    <name type="scientific">Trapa incisa</name>
    <dbReference type="NCBI Taxonomy" id="236973"/>
    <lineage>
        <taxon>Eukaryota</taxon>
        <taxon>Viridiplantae</taxon>
        <taxon>Streptophyta</taxon>
        <taxon>Embryophyta</taxon>
        <taxon>Tracheophyta</taxon>
        <taxon>Spermatophyta</taxon>
        <taxon>Magnoliopsida</taxon>
        <taxon>eudicotyledons</taxon>
        <taxon>Gunneridae</taxon>
        <taxon>Pentapetalae</taxon>
        <taxon>rosids</taxon>
        <taxon>malvids</taxon>
        <taxon>Myrtales</taxon>
        <taxon>Lythraceae</taxon>
        <taxon>Trapa</taxon>
    </lineage>
</organism>
<proteinExistence type="predicted"/>
<dbReference type="Pfam" id="PF00010">
    <property type="entry name" value="HLH"/>
    <property type="match status" value="1"/>
</dbReference>
<dbReference type="PANTHER" id="PTHR12565:SF184">
    <property type="entry name" value="BHLH TRANSCRIPTION FACTOR"/>
    <property type="match status" value="1"/>
</dbReference>
<evidence type="ECO:0000256" key="2">
    <source>
        <dbReference type="ARBA" id="ARBA00023015"/>
    </source>
</evidence>
<accession>A0AAN7KR13</accession>
<name>A0AAN7KR13_9MYRT</name>
<dbReference type="GO" id="GO:0003677">
    <property type="term" value="F:DNA binding"/>
    <property type="evidence" value="ECO:0007669"/>
    <property type="project" value="UniProtKB-KW"/>
</dbReference>
<dbReference type="GO" id="GO:0046983">
    <property type="term" value="F:protein dimerization activity"/>
    <property type="evidence" value="ECO:0007669"/>
    <property type="project" value="InterPro"/>
</dbReference>
<evidence type="ECO:0000256" key="6">
    <source>
        <dbReference type="SAM" id="MobiDB-lite"/>
    </source>
</evidence>
<keyword evidence="4" id="KW-0804">Transcription</keyword>
<dbReference type="EMBL" id="JAXIOK010000006">
    <property type="protein sequence ID" value="KAK4768201.1"/>
    <property type="molecule type" value="Genomic_DNA"/>
</dbReference>
<dbReference type="InterPro" id="IPR036638">
    <property type="entry name" value="HLH_DNA-bd_sf"/>
</dbReference>
<evidence type="ECO:0000256" key="5">
    <source>
        <dbReference type="ARBA" id="ARBA00023242"/>
    </source>
</evidence>
<evidence type="ECO:0000259" key="7">
    <source>
        <dbReference type="PROSITE" id="PS50888"/>
    </source>
</evidence>
<keyword evidence="3" id="KW-0238">DNA-binding</keyword>
<sequence>MDSDFLMLPTWHSLIDVTVPELPCPDGAGQSPADFFFSPSFRDKSTEASGGLMFDSAPGSLTSNTSNEGSLIRELIGKMGSSGEKSPRVYNPGQENAPKWGHYHASPHMNPAGFTDLSTAMLPSLVGARSFRGRTSQFTELAAMGRMLSRTSSSPALRPLGSPPVGVFDEGNKSLHLQPPALNDRVELSNSWEDSHSTEAGARSPADASWRKIKPSPRGKEAETEDGSAMKRARHSDENGSVKAEEEREGYDEDEKLQVKAEAAKPPPQAEPPKDYIHVRARRGQATDSHSLAERVRREKISERMKILQDLVPGCNKVTGKALMLDEIINYVQSLQRQVEFLSMKLASVNSMDTNTTKAKDALFQPESTDPEHSLPISSSALLGQKNPAVSVSNMAVPQYSPDPLTNTQFLQIPNVAAIAPFWLNQQLLNEGPLKNNIQGKKTVSTFKIKERHCHNQSLAQDLGAMAVRVRPFSWTRASQGW</sequence>
<feature type="domain" description="BHLH" evidence="7">
    <location>
        <begin position="285"/>
        <end position="335"/>
    </location>
</feature>
<protein>
    <recommendedName>
        <fullName evidence="7">BHLH domain-containing protein</fullName>
    </recommendedName>
</protein>
<feature type="region of interest" description="Disordered" evidence="6">
    <location>
        <begin position="150"/>
        <end position="178"/>
    </location>
</feature>
<dbReference type="PROSITE" id="PS50888">
    <property type="entry name" value="BHLH"/>
    <property type="match status" value="1"/>
</dbReference>
<comment type="caution">
    <text evidence="8">The sequence shown here is derived from an EMBL/GenBank/DDBJ whole genome shotgun (WGS) entry which is preliminary data.</text>
</comment>
<dbReference type="PANTHER" id="PTHR12565">
    <property type="entry name" value="STEROL REGULATORY ELEMENT-BINDING PROTEIN"/>
    <property type="match status" value="1"/>
</dbReference>
<dbReference type="SMART" id="SM00353">
    <property type="entry name" value="HLH"/>
    <property type="match status" value="1"/>
</dbReference>
<dbReference type="FunFam" id="4.10.280.10:FF:000002">
    <property type="entry name" value="Basic helix-loop-helix transcription factor"/>
    <property type="match status" value="1"/>
</dbReference>
<keyword evidence="9" id="KW-1185">Reference proteome</keyword>
<dbReference type="Proteomes" id="UP001345219">
    <property type="component" value="Chromosome 3"/>
</dbReference>
<feature type="region of interest" description="Disordered" evidence="6">
    <location>
        <begin position="190"/>
        <end position="256"/>
    </location>
</feature>
<keyword evidence="5" id="KW-0539">Nucleus</keyword>